<dbReference type="KEGG" id="pcoo:112864623"/>
<evidence type="ECO:0000256" key="13">
    <source>
        <dbReference type="SAM" id="MobiDB-lite"/>
    </source>
</evidence>
<comment type="subcellular location">
    <subcellularLocation>
        <location evidence="1">Cell membrane</location>
        <topology evidence="1">Multi-pass membrane protein</topology>
    </subcellularLocation>
</comment>
<dbReference type="Proteomes" id="UP000515131">
    <property type="component" value="Unplaced"/>
</dbReference>
<evidence type="ECO:0000256" key="14">
    <source>
        <dbReference type="SAM" id="Phobius"/>
    </source>
</evidence>
<organism evidence="15 16">
    <name type="scientific">Puma concolor</name>
    <name type="common">Mountain lion</name>
    <name type="synonym">Felis concolor</name>
    <dbReference type="NCBI Taxonomy" id="9696"/>
    <lineage>
        <taxon>Eukaryota</taxon>
        <taxon>Metazoa</taxon>
        <taxon>Chordata</taxon>
        <taxon>Craniata</taxon>
        <taxon>Vertebrata</taxon>
        <taxon>Euteleostomi</taxon>
        <taxon>Mammalia</taxon>
        <taxon>Eutheria</taxon>
        <taxon>Laurasiatheria</taxon>
        <taxon>Carnivora</taxon>
        <taxon>Feliformia</taxon>
        <taxon>Felidae</taxon>
        <taxon>Felinae</taxon>
        <taxon>Puma</taxon>
    </lineage>
</organism>
<dbReference type="PANTHER" id="PTHR19282">
    <property type="entry name" value="TETRASPANIN"/>
    <property type="match status" value="1"/>
</dbReference>
<dbReference type="PANTHER" id="PTHR19282:SF550">
    <property type="entry name" value="TETRASPANIN-10"/>
    <property type="match status" value="1"/>
</dbReference>
<comment type="subunit">
    <text evidence="10">Interacts with ADAM10.</text>
</comment>
<evidence type="ECO:0000256" key="5">
    <source>
        <dbReference type="ARBA" id="ARBA00022989"/>
    </source>
</evidence>
<dbReference type="PRINTS" id="PR00259">
    <property type="entry name" value="TMFOUR"/>
</dbReference>
<name>A0A6P6I5Q7_PUMCO</name>
<reference evidence="16" key="1">
    <citation type="submission" date="2025-08" db="UniProtKB">
        <authorList>
            <consortium name="RefSeq"/>
        </authorList>
    </citation>
    <scope>IDENTIFICATION</scope>
    <source>
        <tissue evidence="16">Blood</tissue>
    </source>
</reference>
<keyword evidence="4 14" id="KW-0812">Transmembrane</keyword>
<accession>A0A6P6I5Q7</accession>
<dbReference type="InterPro" id="IPR008952">
    <property type="entry name" value="Tetraspanin_EC2_sf"/>
</dbReference>
<protein>
    <recommendedName>
        <fullName evidence="11">Tetraspanin-10</fullName>
    </recommendedName>
    <alternativeName>
        <fullName evidence="12">Oculospanin</fullName>
    </alternativeName>
</protein>
<keyword evidence="15" id="KW-1185">Reference proteome</keyword>
<feature type="transmembrane region" description="Helical" evidence="14">
    <location>
        <begin position="176"/>
        <end position="199"/>
    </location>
</feature>
<evidence type="ECO:0000256" key="10">
    <source>
        <dbReference type="ARBA" id="ARBA00065402"/>
    </source>
</evidence>
<evidence type="ECO:0000313" key="15">
    <source>
        <dbReference type="Proteomes" id="UP000515131"/>
    </source>
</evidence>
<evidence type="ECO:0000256" key="4">
    <source>
        <dbReference type="ARBA" id="ARBA00022692"/>
    </source>
</evidence>
<dbReference type="GO" id="GO:0019899">
    <property type="term" value="F:enzyme binding"/>
    <property type="evidence" value="ECO:0007669"/>
    <property type="project" value="UniProtKB-ARBA"/>
</dbReference>
<feature type="region of interest" description="Disordered" evidence="13">
    <location>
        <begin position="381"/>
        <end position="444"/>
    </location>
</feature>
<keyword evidence="7" id="KW-1015">Disulfide bond</keyword>
<evidence type="ECO:0000256" key="6">
    <source>
        <dbReference type="ARBA" id="ARBA00023136"/>
    </source>
</evidence>
<evidence type="ECO:0000256" key="9">
    <source>
        <dbReference type="ARBA" id="ARBA00056995"/>
    </source>
</evidence>
<evidence type="ECO:0000256" key="2">
    <source>
        <dbReference type="ARBA" id="ARBA00006840"/>
    </source>
</evidence>
<proteinExistence type="inferred from homology"/>
<gene>
    <name evidence="16" type="primary">TSPAN10</name>
</gene>
<dbReference type="Pfam" id="PF00335">
    <property type="entry name" value="Tetraspanin"/>
    <property type="match status" value="1"/>
</dbReference>
<dbReference type="InterPro" id="IPR018503">
    <property type="entry name" value="Tetraspanin_CS"/>
</dbReference>
<dbReference type="SUPFAM" id="SSF48652">
    <property type="entry name" value="Tetraspanin"/>
    <property type="match status" value="1"/>
</dbReference>
<sequence>MKPRVQAALVRKEVGPHRPLCRLAEHDEPGGHHVPGLRGSLSTPFSVHCPASFPLPGSDPWPRGGGHLPVGYRIVLVKSPCSSLPPLQDPGCQEGPLTSSRPGPVPQEERVWRAGPGGGPASSLPLGISCLKCLTFLLNFLFSLLGLLALAIGLWGLAVKGSLGSVWGAALPEDPILGLVLGGLAVSAVSLAGCLGALCESAFLLRCFSGGLVAFLLLEAVVGALLVALWGPLQDGLEHTLRAAITHYQDDPGLRFLIDQIQLGLQCCGASSYRDWTRNLYFNCSSPGVQACSLPASCCVHPREDGASVNDQCGSGALRLDEDAARRVVHLEGCGPPLRRWLRRNVRAAGAYAIVVVAVQGVELLLASQLVRALAVRRGEVDSPRAAGTVDKATHASHSVKRPLPNWPSADSPGGPPGKVSYGIPDALASSTGCASGPPGPPFP</sequence>
<feature type="transmembrane region" description="Helical" evidence="14">
    <location>
        <begin position="136"/>
        <end position="156"/>
    </location>
</feature>
<feature type="transmembrane region" description="Helical" evidence="14">
    <location>
        <begin position="211"/>
        <end position="231"/>
    </location>
</feature>
<evidence type="ECO:0000256" key="1">
    <source>
        <dbReference type="ARBA" id="ARBA00004651"/>
    </source>
</evidence>
<dbReference type="GeneID" id="112864623"/>
<evidence type="ECO:0000256" key="8">
    <source>
        <dbReference type="ARBA" id="ARBA00023180"/>
    </source>
</evidence>
<dbReference type="RefSeq" id="XP_025783445.1">
    <property type="nucleotide sequence ID" value="XM_025927660.1"/>
</dbReference>
<dbReference type="InterPro" id="IPR018499">
    <property type="entry name" value="Tetraspanin/Peripherin"/>
</dbReference>
<dbReference type="CTD" id="83882"/>
<keyword evidence="6 14" id="KW-0472">Membrane</keyword>
<evidence type="ECO:0000256" key="12">
    <source>
        <dbReference type="ARBA" id="ARBA00083961"/>
    </source>
</evidence>
<comment type="similarity">
    <text evidence="2">Belongs to the tetraspanin (TM4SF) family.</text>
</comment>
<keyword evidence="3" id="KW-1003">Cell membrane</keyword>
<dbReference type="CDD" id="cd03167">
    <property type="entry name" value="oculospanin_like_LEL"/>
    <property type="match status" value="1"/>
</dbReference>
<evidence type="ECO:0000256" key="11">
    <source>
        <dbReference type="ARBA" id="ARBA00073330"/>
    </source>
</evidence>
<evidence type="ECO:0000256" key="7">
    <source>
        <dbReference type="ARBA" id="ARBA00023157"/>
    </source>
</evidence>
<dbReference type="PROSITE" id="PS00421">
    <property type="entry name" value="TM4_1"/>
    <property type="match status" value="1"/>
</dbReference>
<dbReference type="Gene3D" id="1.10.1450.10">
    <property type="entry name" value="Tetraspanin"/>
    <property type="match status" value="1"/>
</dbReference>
<evidence type="ECO:0000256" key="3">
    <source>
        <dbReference type="ARBA" id="ARBA00022475"/>
    </source>
</evidence>
<dbReference type="AlphaFoldDB" id="A0A6P6I5Q7"/>
<dbReference type="GO" id="GO:0005886">
    <property type="term" value="C:plasma membrane"/>
    <property type="evidence" value="ECO:0007669"/>
    <property type="project" value="UniProtKB-SubCell"/>
</dbReference>
<comment type="function">
    <text evidence="9">Part of TspanC8 subgroup, composed of 6 members that interact with the transmembrane metalloprotease ADAM10. This interaction is required for ADAM10 exit from the endoplasmic reticulum and for enzymatic maturation and trafficking to the cell surface as well as substrate specificity. Different TspanC8/ADAM10 complexes have distinct substrates.</text>
</comment>
<keyword evidence="8" id="KW-0325">Glycoprotein</keyword>
<evidence type="ECO:0000313" key="16">
    <source>
        <dbReference type="RefSeq" id="XP_025783445.1"/>
    </source>
</evidence>
<dbReference type="FunFam" id="1.10.1450.10:FF:000033">
    <property type="entry name" value="Tetraspanin"/>
    <property type="match status" value="1"/>
</dbReference>
<keyword evidence="5 14" id="KW-1133">Transmembrane helix</keyword>